<dbReference type="HAMAP" id="MF_00195">
    <property type="entry name" value="GTPase_Der"/>
    <property type="match status" value="1"/>
</dbReference>
<dbReference type="EMBL" id="CP027860">
    <property type="protein sequence ID" value="AVP98183.1"/>
    <property type="molecule type" value="Genomic_DNA"/>
</dbReference>
<dbReference type="FunFam" id="3.40.50.300:FF:000040">
    <property type="entry name" value="GTPase Der"/>
    <property type="match status" value="1"/>
</dbReference>
<feature type="binding site" evidence="8">
    <location>
        <begin position="9"/>
        <end position="16"/>
    </location>
    <ligand>
        <name>GTP</name>
        <dbReference type="ChEBI" id="CHEBI:37565"/>
        <label>1</label>
    </ligand>
</feature>
<feature type="domain" description="EngA-type G" evidence="11">
    <location>
        <begin position="183"/>
        <end position="356"/>
    </location>
</feature>
<dbReference type="Gene3D" id="3.40.50.300">
    <property type="entry name" value="P-loop containing nucleotide triphosphate hydrolases"/>
    <property type="match status" value="2"/>
</dbReference>
<reference evidence="12 13" key="1">
    <citation type="submission" date="2018-03" db="EMBL/GenBank/DDBJ databases">
        <title>Ahniella affigens gen. nov., sp. nov., a gammaproteobacterium isolated from sandy soil near a stream.</title>
        <authorList>
            <person name="Ko Y."/>
            <person name="Kim J.-H."/>
        </authorList>
    </citation>
    <scope>NUCLEOTIDE SEQUENCE [LARGE SCALE GENOMIC DNA]</scope>
    <source>
        <strain evidence="12 13">D13</strain>
    </source>
</reference>
<keyword evidence="6 8" id="KW-0342">GTP-binding</keyword>
<dbReference type="FunFam" id="3.30.300.20:FF:000004">
    <property type="entry name" value="GTPase Der"/>
    <property type="match status" value="1"/>
</dbReference>
<evidence type="ECO:0000256" key="3">
    <source>
        <dbReference type="ARBA" id="ARBA00022517"/>
    </source>
</evidence>
<dbReference type="PANTHER" id="PTHR43834:SF6">
    <property type="entry name" value="GTPASE DER"/>
    <property type="match status" value="1"/>
</dbReference>
<evidence type="ECO:0000256" key="9">
    <source>
        <dbReference type="PROSITE-ProRule" id="PRU01049"/>
    </source>
</evidence>
<dbReference type="Gene3D" id="3.30.300.20">
    <property type="match status" value="1"/>
</dbReference>
<evidence type="ECO:0000256" key="2">
    <source>
        <dbReference type="ARBA" id="ARBA00020953"/>
    </source>
</evidence>
<dbReference type="CDD" id="cd01895">
    <property type="entry name" value="EngA2"/>
    <property type="match status" value="1"/>
</dbReference>
<dbReference type="InterPro" id="IPR005225">
    <property type="entry name" value="Small_GTP-bd"/>
</dbReference>
<dbReference type="OrthoDB" id="9805918at2"/>
<dbReference type="RefSeq" id="WP_106892103.1">
    <property type="nucleotide sequence ID" value="NZ_CP027860.1"/>
</dbReference>
<dbReference type="PROSITE" id="PS51712">
    <property type="entry name" value="G_ENGA"/>
    <property type="match status" value="2"/>
</dbReference>
<gene>
    <name evidence="8 12" type="primary">der</name>
    <name evidence="12" type="ORF">C7S18_13705</name>
</gene>
<dbReference type="InterPro" id="IPR016484">
    <property type="entry name" value="GTPase_Der"/>
</dbReference>
<dbReference type="PANTHER" id="PTHR43834">
    <property type="entry name" value="GTPASE DER"/>
    <property type="match status" value="1"/>
</dbReference>
<feature type="binding site" evidence="8">
    <location>
        <begin position="189"/>
        <end position="196"/>
    </location>
    <ligand>
        <name>GTP</name>
        <dbReference type="ChEBI" id="CHEBI:37565"/>
        <label>2</label>
    </ligand>
</feature>
<evidence type="ECO:0000256" key="1">
    <source>
        <dbReference type="ARBA" id="ARBA00008279"/>
    </source>
</evidence>
<protein>
    <recommendedName>
        <fullName evidence="2 8">GTPase Der</fullName>
    </recommendedName>
    <alternativeName>
        <fullName evidence="7 8">GTP-binding protein EngA</fullName>
    </alternativeName>
</protein>
<keyword evidence="13" id="KW-1185">Reference proteome</keyword>
<feature type="binding site" evidence="8">
    <location>
        <begin position="236"/>
        <end position="240"/>
    </location>
    <ligand>
        <name>GTP</name>
        <dbReference type="ChEBI" id="CHEBI:37565"/>
        <label>2</label>
    </ligand>
</feature>
<keyword evidence="3 8" id="KW-0690">Ribosome biogenesis</keyword>
<comment type="function">
    <text evidence="8 10">GTPase that plays an essential role in the late steps of ribosome biogenesis.</text>
</comment>
<dbReference type="GO" id="GO:0042254">
    <property type="term" value="P:ribosome biogenesis"/>
    <property type="evidence" value="ECO:0007669"/>
    <property type="project" value="UniProtKB-KW"/>
</dbReference>
<dbReference type="AlphaFoldDB" id="A0A2P1PTL8"/>
<evidence type="ECO:0000313" key="12">
    <source>
        <dbReference type="EMBL" id="AVP98183.1"/>
    </source>
</evidence>
<accession>A0A2P1PTL8</accession>
<feature type="binding site" evidence="8">
    <location>
        <begin position="56"/>
        <end position="60"/>
    </location>
    <ligand>
        <name>GTP</name>
        <dbReference type="ChEBI" id="CHEBI:37565"/>
        <label>1</label>
    </ligand>
</feature>
<comment type="similarity">
    <text evidence="1 8 9 10">Belongs to the TRAFAC class TrmE-Era-EngA-EngB-Septin-like GTPase superfamily. EngA (Der) GTPase family.</text>
</comment>
<evidence type="ECO:0000313" key="13">
    <source>
        <dbReference type="Proteomes" id="UP000241074"/>
    </source>
</evidence>
<feature type="binding site" evidence="8">
    <location>
        <begin position="118"/>
        <end position="121"/>
    </location>
    <ligand>
        <name>GTP</name>
        <dbReference type="ChEBI" id="CHEBI:37565"/>
        <label>1</label>
    </ligand>
</feature>
<dbReference type="Proteomes" id="UP000241074">
    <property type="component" value="Chromosome"/>
</dbReference>
<comment type="subunit">
    <text evidence="8">Associates with the 50S ribosomal subunit.</text>
</comment>
<dbReference type="KEGG" id="xba:C7S18_13705"/>
<proteinExistence type="inferred from homology"/>
<keyword evidence="5 8" id="KW-0547">Nucleotide-binding</keyword>
<name>A0A2P1PTL8_9GAMM</name>
<evidence type="ECO:0000256" key="8">
    <source>
        <dbReference type="HAMAP-Rule" id="MF_00195"/>
    </source>
</evidence>
<dbReference type="SUPFAM" id="SSF52540">
    <property type="entry name" value="P-loop containing nucleoside triphosphate hydrolases"/>
    <property type="match status" value="2"/>
</dbReference>
<evidence type="ECO:0000256" key="6">
    <source>
        <dbReference type="ARBA" id="ARBA00023134"/>
    </source>
</evidence>
<dbReference type="InterPro" id="IPR027417">
    <property type="entry name" value="P-loop_NTPase"/>
</dbReference>
<dbReference type="Pfam" id="PF01926">
    <property type="entry name" value="MMR_HSR1"/>
    <property type="match status" value="2"/>
</dbReference>
<dbReference type="GO" id="GO:0005525">
    <property type="term" value="F:GTP binding"/>
    <property type="evidence" value="ECO:0007669"/>
    <property type="project" value="UniProtKB-UniRule"/>
</dbReference>
<dbReference type="GO" id="GO:0043022">
    <property type="term" value="F:ribosome binding"/>
    <property type="evidence" value="ECO:0007669"/>
    <property type="project" value="TreeGrafter"/>
</dbReference>
<dbReference type="NCBIfam" id="TIGR03594">
    <property type="entry name" value="GTPase_EngA"/>
    <property type="match status" value="1"/>
</dbReference>
<feature type="binding site" evidence="8">
    <location>
        <begin position="301"/>
        <end position="304"/>
    </location>
    <ligand>
        <name>GTP</name>
        <dbReference type="ChEBI" id="CHEBI:37565"/>
        <label>2</label>
    </ligand>
</feature>
<reference evidence="12 13" key="2">
    <citation type="submission" date="2018-03" db="EMBL/GenBank/DDBJ databases">
        <authorList>
            <person name="Keele B.F."/>
        </authorList>
    </citation>
    <scope>NUCLEOTIDE SEQUENCE [LARGE SCALE GENOMIC DNA]</scope>
    <source>
        <strain evidence="12 13">D13</strain>
    </source>
</reference>
<evidence type="ECO:0000256" key="4">
    <source>
        <dbReference type="ARBA" id="ARBA00022737"/>
    </source>
</evidence>
<dbReference type="InterPro" id="IPR015946">
    <property type="entry name" value="KH_dom-like_a/b"/>
</dbReference>
<dbReference type="PIRSF" id="PIRSF006485">
    <property type="entry name" value="GTP-binding_EngA"/>
    <property type="match status" value="1"/>
</dbReference>
<dbReference type="PRINTS" id="PR00326">
    <property type="entry name" value="GTP1OBG"/>
</dbReference>
<evidence type="ECO:0000256" key="10">
    <source>
        <dbReference type="RuleBase" id="RU004481"/>
    </source>
</evidence>
<dbReference type="InterPro" id="IPR006073">
    <property type="entry name" value="GTP-bd"/>
</dbReference>
<dbReference type="InterPro" id="IPR032859">
    <property type="entry name" value="KH_dom-like"/>
</dbReference>
<sequence>MLPVVALVGRPNVGKSTLFNVLTSSRDALVADRPGVTRDRQYGVCRNVDRPYVVVDTGGLTDSRDFLARATVKQAVSAIDEAQLVLFIVDAKEGLLVDDHDVLQQIRRSGKPCILVLNKIDASTEAAAGAEFAALGMSAVLAVSAAHKRGIDALQAEIRSRLPEPEGSDQDAGIQDLKKHPGIRLAIIGRPNVGKSTLVNRLLGEDRVIASEVPGTTRDAIAIPLHRDGQDWVLIDTAGVRRKSKVEDVVEKFSVIKTLQTLDQCDVAILMLDAQEGVTEQDASVLGYALDAGRALVIALNKWDGLSPYQRERSQSELDRRLDFVPWAERITISAKHGSGLGELTDAAIAAYRSANTEIPSSELTRGLEAALTAYQPPLVGGRAPKMRYAHLGGTKPPRIVIHGSRLNHVADSYVRYLENFFRKRYKMVGTPVAIELRNGDNPFAGRKNELTEKQAHRRRRMIQHHKRGK</sequence>
<feature type="domain" description="EngA-type G" evidence="11">
    <location>
        <begin position="3"/>
        <end position="166"/>
    </location>
</feature>
<organism evidence="12 13">
    <name type="scientific">Ahniella affigens</name>
    <dbReference type="NCBI Taxonomy" id="2021234"/>
    <lineage>
        <taxon>Bacteria</taxon>
        <taxon>Pseudomonadati</taxon>
        <taxon>Pseudomonadota</taxon>
        <taxon>Gammaproteobacteria</taxon>
        <taxon>Lysobacterales</taxon>
        <taxon>Rhodanobacteraceae</taxon>
        <taxon>Ahniella</taxon>
    </lineage>
</organism>
<evidence type="ECO:0000256" key="7">
    <source>
        <dbReference type="ARBA" id="ARBA00032345"/>
    </source>
</evidence>
<dbReference type="InterPro" id="IPR031166">
    <property type="entry name" value="G_ENGA"/>
</dbReference>
<evidence type="ECO:0000259" key="11">
    <source>
        <dbReference type="PROSITE" id="PS51712"/>
    </source>
</evidence>
<keyword evidence="4 10" id="KW-0677">Repeat</keyword>
<dbReference type="Pfam" id="PF14714">
    <property type="entry name" value="KH_dom-like"/>
    <property type="match status" value="1"/>
</dbReference>
<dbReference type="NCBIfam" id="TIGR00231">
    <property type="entry name" value="small_GTP"/>
    <property type="match status" value="2"/>
</dbReference>
<dbReference type="CDD" id="cd01894">
    <property type="entry name" value="EngA1"/>
    <property type="match status" value="1"/>
</dbReference>
<evidence type="ECO:0000256" key="5">
    <source>
        <dbReference type="ARBA" id="ARBA00022741"/>
    </source>
</evidence>